<dbReference type="CDD" id="cd20609">
    <property type="entry name" value="nitroreductase"/>
    <property type="match status" value="1"/>
</dbReference>
<dbReference type="Pfam" id="PF00881">
    <property type="entry name" value="Nitroreductase"/>
    <property type="match status" value="2"/>
</dbReference>
<dbReference type="InterPro" id="IPR029479">
    <property type="entry name" value="Nitroreductase"/>
</dbReference>
<dbReference type="EMBL" id="FMZL01000012">
    <property type="protein sequence ID" value="SDC38845.1"/>
    <property type="molecule type" value="Genomic_DNA"/>
</dbReference>
<dbReference type="RefSeq" id="WP_090846610.1">
    <property type="nucleotide sequence ID" value="NZ_FMZL01000012.1"/>
</dbReference>
<keyword evidence="5" id="KW-0560">Oxidoreductase</keyword>
<feature type="domain" description="Nitroreductase" evidence="6">
    <location>
        <begin position="7"/>
        <end position="62"/>
    </location>
</feature>
<comment type="cofactor">
    <cofactor evidence="1">
        <name>FMN</name>
        <dbReference type="ChEBI" id="CHEBI:58210"/>
    </cofactor>
</comment>
<keyword evidence="3" id="KW-0285">Flavoprotein</keyword>
<reference evidence="8" key="1">
    <citation type="submission" date="2016-10" db="EMBL/GenBank/DDBJ databases">
        <authorList>
            <person name="Varghese N."/>
            <person name="Submissions S."/>
        </authorList>
    </citation>
    <scope>NUCLEOTIDE SEQUENCE [LARGE SCALE GENOMIC DNA]</scope>
    <source>
        <strain evidence="8">DSM 22619</strain>
    </source>
</reference>
<dbReference type="SUPFAM" id="SSF55469">
    <property type="entry name" value="FMN-dependent nitroreductase-like"/>
    <property type="match status" value="1"/>
</dbReference>
<evidence type="ECO:0000256" key="5">
    <source>
        <dbReference type="ARBA" id="ARBA00023002"/>
    </source>
</evidence>
<accession>A0A1G6L7V9</accession>
<proteinExistence type="inferred from homology"/>
<dbReference type="InterPro" id="IPR000415">
    <property type="entry name" value="Nitroreductase-like"/>
</dbReference>
<dbReference type="Proteomes" id="UP000198528">
    <property type="component" value="Unassembled WGS sequence"/>
</dbReference>
<evidence type="ECO:0000256" key="3">
    <source>
        <dbReference type="ARBA" id="ARBA00022630"/>
    </source>
</evidence>
<dbReference type="GO" id="GO:0016491">
    <property type="term" value="F:oxidoreductase activity"/>
    <property type="evidence" value="ECO:0007669"/>
    <property type="project" value="UniProtKB-KW"/>
</dbReference>
<gene>
    <name evidence="7" type="ORF">SAMN04487824_11221</name>
</gene>
<evidence type="ECO:0000256" key="4">
    <source>
        <dbReference type="ARBA" id="ARBA00022643"/>
    </source>
</evidence>
<evidence type="ECO:0000313" key="8">
    <source>
        <dbReference type="Proteomes" id="UP000198528"/>
    </source>
</evidence>
<evidence type="ECO:0000256" key="2">
    <source>
        <dbReference type="ARBA" id="ARBA00007118"/>
    </source>
</evidence>
<dbReference type="STRING" id="604330.SAMN04489857_0113"/>
<evidence type="ECO:0000259" key="6">
    <source>
        <dbReference type="Pfam" id="PF00881"/>
    </source>
</evidence>
<name>A0A1G6L7V9_9ACTN</name>
<dbReference type="Gene3D" id="3.40.109.10">
    <property type="entry name" value="NADH Oxidase"/>
    <property type="match status" value="1"/>
</dbReference>
<organism evidence="7 8">
    <name type="scientific">Parafannyhessea umbonata</name>
    <dbReference type="NCBI Taxonomy" id="604330"/>
    <lineage>
        <taxon>Bacteria</taxon>
        <taxon>Bacillati</taxon>
        <taxon>Actinomycetota</taxon>
        <taxon>Coriobacteriia</taxon>
        <taxon>Coriobacteriales</taxon>
        <taxon>Atopobiaceae</taxon>
        <taxon>Parafannyhessea</taxon>
    </lineage>
</organism>
<keyword evidence="8" id="KW-1185">Reference proteome</keyword>
<protein>
    <submittedName>
        <fullName evidence="7">Nitroreductase</fullName>
    </submittedName>
</protein>
<feature type="domain" description="Nitroreductase" evidence="6">
    <location>
        <begin position="67"/>
        <end position="147"/>
    </location>
</feature>
<dbReference type="PANTHER" id="PTHR43673:SF2">
    <property type="entry name" value="NITROREDUCTASE"/>
    <property type="match status" value="1"/>
</dbReference>
<comment type="similarity">
    <text evidence="2">Belongs to the nitroreductase family.</text>
</comment>
<sequence>MAFADLARERFSVRKYSERPVERGKLDQVLEAARVAPSAKNLQPWRVHVLRGADVLERYDELTPMRYGAPTVLVFTYDVAQDWKNPLEEGVHSGEQDASIAATYAMLQATDLGLATLWCNYLPNACVAELLGLPASERVVLALDLGYAAPEAHPSHLHAQRKPLGNLADFR</sequence>
<dbReference type="PANTHER" id="PTHR43673">
    <property type="entry name" value="NAD(P)H NITROREDUCTASE YDGI-RELATED"/>
    <property type="match status" value="1"/>
</dbReference>
<dbReference type="AlphaFoldDB" id="A0A1G6L7V9"/>
<keyword evidence="4" id="KW-0288">FMN</keyword>
<evidence type="ECO:0000313" key="7">
    <source>
        <dbReference type="EMBL" id="SDC38845.1"/>
    </source>
</evidence>
<evidence type="ECO:0000256" key="1">
    <source>
        <dbReference type="ARBA" id="ARBA00001917"/>
    </source>
</evidence>